<dbReference type="EMBL" id="UHJG01000001">
    <property type="protein sequence ID" value="SUQ01093.1"/>
    <property type="molecule type" value="Genomic_DNA"/>
</dbReference>
<evidence type="ECO:0000313" key="3">
    <source>
        <dbReference type="EMBL" id="SUQ01093.1"/>
    </source>
</evidence>
<name>A0A0A8VKU6_YERRU</name>
<dbReference type="Proteomes" id="UP000255169">
    <property type="component" value="Unassembled WGS sequence"/>
</dbReference>
<feature type="region of interest" description="Disordered" evidence="1">
    <location>
        <begin position="290"/>
        <end position="317"/>
    </location>
</feature>
<dbReference type="Pfam" id="PF19268">
    <property type="entry name" value="CIS_TMP"/>
    <property type="match status" value="1"/>
</dbReference>
<dbReference type="AlphaFoldDB" id="A0A0A8VKU6"/>
<dbReference type="EMBL" id="LN681231">
    <property type="protein sequence ID" value="CEK29008.1"/>
    <property type="molecule type" value="Genomic_DNA"/>
</dbReference>
<reference evidence="3 4" key="2">
    <citation type="submission" date="2018-06" db="EMBL/GenBank/DDBJ databases">
        <authorList>
            <consortium name="Pathogen Informatics"/>
            <person name="Doyle S."/>
        </authorList>
    </citation>
    <scope>NUCLEOTIDE SEQUENCE [LARGE SCALE GENOMIC DNA]</scope>
    <source>
        <strain evidence="3 4">NCTC10476</strain>
    </source>
</reference>
<evidence type="ECO:0000256" key="1">
    <source>
        <dbReference type="SAM" id="MobiDB-lite"/>
    </source>
</evidence>
<reference evidence="2" key="1">
    <citation type="journal article" date="2015" name="Genome Announc.">
        <title>Complete Genome Sequence of Yersinia ruckeri Strain CSF007-82, Etiologic Agent of Red Mouth Disease in Salmonid Fish.</title>
        <authorList>
            <person name="Nelson M.C."/>
            <person name="LaPatra S.E."/>
            <person name="Welch T.J."/>
            <person name="Graf J."/>
        </authorList>
    </citation>
    <scope>NUCLEOTIDE SEQUENCE</scope>
    <source>
        <strain evidence="2">CSF007-82</strain>
    </source>
</reference>
<evidence type="ECO:0000313" key="2">
    <source>
        <dbReference type="EMBL" id="CEK29008.1"/>
    </source>
</evidence>
<sequence length="516" mass="57580">MENPDLGDGSFIGRVTIVIEISDCDGNRVIEKCSSVFHKRIDEIISKKIQELIFSLNENLSIDRLAVDIGMIEYELFEVQMADKLTLALEKALSVYYQAIPKFSLGETGTYPRCQSERQLIENGLLAQSLPQMSAALVENRISVPSAPSVVDIAAETTATGELSLIATVEHYLQQGDWPTPSNQILPLNSQESPLITQDLWLQVQRQPQQWLPMLAKHGLQPLGLRRLSVILPQSAQKALYRLLIEDNAIVAQLNHTSTVTPEQLTTAAEHYLKKQSVVAKDSLEITPTQPKWLPQKAPSGASDLTHGVDKDKEASNSSLATTLKKNKPEACLGTKTTAQSMGVNITPISGQTLAVSNAGGVIFWPLLSTFFSVFGLLEKQVFINQQAQVDAVCLLDWLIWGDDEISDGRLTLTKLLCGLPIHFDAGWCTPATEQKILIGEWLERVREQLPAWKRMGPEDIRTLFLQRSGEILWLETGVTIHVNPEIYDALINDWPWPMNMACFNWLQQPLTIRWL</sequence>
<dbReference type="InterPro" id="IPR045538">
    <property type="entry name" value="CIS_TMP"/>
</dbReference>
<organism evidence="2">
    <name type="scientific">Yersinia ruckeri</name>
    <dbReference type="NCBI Taxonomy" id="29486"/>
    <lineage>
        <taxon>Bacteria</taxon>
        <taxon>Pseudomonadati</taxon>
        <taxon>Pseudomonadota</taxon>
        <taxon>Gammaproteobacteria</taxon>
        <taxon>Enterobacterales</taxon>
        <taxon>Yersiniaceae</taxon>
        <taxon>Yersinia</taxon>
    </lineage>
</organism>
<keyword evidence="4" id="KW-1185">Reference proteome</keyword>
<gene>
    <name evidence="2" type="ORF">CSF007_16430</name>
    <name evidence="3" type="ORF">NCTC10476_02439</name>
</gene>
<protein>
    <submittedName>
        <fullName evidence="2">Uncharacterized protein</fullName>
    </submittedName>
</protein>
<accession>A0A0A8VKU6</accession>
<dbReference type="OrthoDB" id="499748at2"/>
<proteinExistence type="predicted"/>
<evidence type="ECO:0000313" key="4">
    <source>
        <dbReference type="Proteomes" id="UP000255169"/>
    </source>
</evidence>
<dbReference type="RefSeq" id="WP_139127576.1">
    <property type="nucleotide sequence ID" value="NZ_CCYO01000031.1"/>
</dbReference>
<dbReference type="GeneID" id="66880874"/>